<proteinExistence type="predicted"/>
<gene>
    <name evidence="1" type="ORF">TRIUR3_07907</name>
</gene>
<accession>M8A4J3</accession>
<name>M8A4J3_TRIUA</name>
<dbReference type="EMBL" id="KD171607">
    <property type="protein sequence ID" value="EMS55364.1"/>
    <property type="molecule type" value="Genomic_DNA"/>
</dbReference>
<evidence type="ECO:0000313" key="1">
    <source>
        <dbReference type="EMBL" id="EMS55364.1"/>
    </source>
</evidence>
<sequence length="91" mass="10016">MAMSPLEGTVHRLIRQDPTHLLRVHRGGRSGGPSLAAYAGSPLNRWWDWGLGRLAQSQPLPLMPHPFLAPAARANLHEPSGAKRIRKVLNT</sequence>
<protein>
    <submittedName>
        <fullName evidence="1">Uncharacterized protein</fullName>
    </submittedName>
</protein>
<organism evidence="1">
    <name type="scientific">Triticum urartu</name>
    <name type="common">Red wild einkorn</name>
    <name type="synonym">Crithodium urartu</name>
    <dbReference type="NCBI Taxonomy" id="4572"/>
    <lineage>
        <taxon>Eukaryota</taxon>
        <taxon>Viridiplantae</taxon>
        <taxon>Streptophyta</taxon>
        <taxon>Embryophyta</taxon>
        <taxon>Tracheophyta</taxon>
        <taxon>Spermatophyta</taxon>
        <taxon>Magnoliopsida</taxon>
        <taxon>Liliopsida</taxon>
        <taxon>Poales</taxon>
        <taxon>Poaceae</taxon>
        <taxon>BOP clade</taxon>
        <taxon>Pooideae</taxon>
        <taxon>Triticodae</taxon>
        <taxon>Triticeae</taxon>
        <taxon>Triticinae</taxon>
        <taxon>Triticum</taxon>
    </lineage>
</organism>
<reference evidence="1" key="1">
    <citation type="journal article" date="2013" name="Nature">
        <title>Draft genome of the wheat A-genome progenitor Triticum urartu.</title>
        <authorList>
            <person name="Ling H.Q."/>
            <person name="Zhao S."/>
            <person name="Liu D."/>
            <person name="Wang J."/>
            <person name="Sun H."/>
            <person name="Zhang C."/>
            <person name="Fan H."/>
            <person name="Li D."/>
            <person name="Dong L."/>
            <person name="Tao Y."/>
            <person name="Gao C."/>
            <person name="Wu H."/>
            <person name="Li Y."/>
            <person name="Cui Y."/>
            <person name="Guo X."/>
            <person name="Zheng S."/>
            <person name="Wang B."/>
            <person name="Yu K."/>
            <person name="Liang Q."/>
            <person name="Yang W."/>
            <person name="Lou X."/>
            <person name="Chen J."/>
            <person name="Feng M."/>
            <person name="Jian J."/>
            <person name="Zhang X."/>
            <person name="Luo G."/>
            <person name="Jiang Y."/>
            <person name="Liu J."/>
            <person name="Wang Z."/>
            <person name="Sha Y."/>
            <person name="Zhang B."/>
            <person name="Wu H."/>
            <person name="Tang D."/>
            <person name="Shen Q."/>
            <person name="Xue P."/>
            <person name="Zou S."/>
            <person name="Wang X."/>
            <person name="Liu X."/>
            <person name="Wang F."/>
            <person name="Yang Y."/>
            <person name="An X."/>
            <person name="Dong Z."/>
            <person name="Zhang K."/>
            <person name="Zhang X."/>
            <person name="Luo M.C."/>
            <person name="Dvorak J."/>
            <person name="Tong Y."/>
            <person name="Wang J."/>
            <person name="Yang H."/>
            <person name="Li Z."/>
            <person name="Wang D."/>
            <person name="Zhang A."/>
            <person name="Wang J."/>
        </authorList>
    </citation>
    <scope>NUCLEOTIDE SEQUENCE</scope>
</reference>
<dbReference type="AlphaFoldDB" id="M8A4J3"/>